<feature type="region of interest" description="Disordered" evidence="1">
    <location>
        <begin position="55"/>
        <end position="102"/>
    </location>
</feature>
<feature type="region of interest" description="Disordered" evidence="1">
    <location>
        <begin position="1"/>
        <end position="38"/>
    </location>
</feature>
<dbReference type="Proteomes" id="UP001066276">
    <property type="component" value="Chromosome 2_1"/>
</dbReference>
<dbReference type="EMBL" id="JANPWB010000003">
    <property type="protein sequence ID" value="KAJ1204114.1"/>
    <property type="molecule type" value="Genomic_DNA"/>
</dbReference>
<dbReference type="AlphaFoldDB" id="A0AAV7VVP7"/>
<gene>
    <name evidence="2" type="ORF">NDU88_007895</name>
</gene>
<name>A0AAV7VVP7_PLEWA</name>
<evidence type="ECO:0000313" key="2">
    <source>
        <dbReference type="EMBL" id="KAJ1204114.1"/>
    </source>
</evidence>
<protein>
    <submittedName>
        <fullName evidence="2">Uncharacterized protein</fullName>
    </submittedName>
</protein>
<proteinExistence type="predicted"/>
<evidence type="ECO:0000256" key="1">
    <source>
        <dbReference type="SAM" id="MobiDB-lite"/>
    </source>
</evidence>
<reference evidence="2" key="1">
    <citation type="journal article" date="2022" name="bioRxiv">
        <title>Sequencing and chromosome-scale assembly of the giantPleurodeles waltlgenome.</title>
        <authorList>
            <person name="Brown T."/>
            <person name="Elewa A."/>
            <person name="Iarovenko S."/>
            <person name="Subramanian E."/>
            <person name="Araus A.J."/>
            <person name="Petzold A."/>
            <person name="Susuki M."/>
            <person name="Suzuki K.-i.T."/>
            <person name="Hayashi T."/>
            <person name="Toyoda A."/>
            <person name="Oliveira C."/>
            <person name="Osipova E."/>
            <person name="Leigh N.D."/>
            <person name="Simon A."/>
            <person name="Yun M.H."/>
        </authorList>
    </citation>
    <scope>NUCLEOTIDE SEQUENCE</scope>
    <source>
        <strain evidence="2">20211129_DDA</strain>
        <tissue evidence="2">Liver</tissue>
    </source>
</reference>
<sequence>MRLSATTADSGRDIQSGAATDTDWESATQGDRSPGTGVLYSSTCLVGLEWHRLGSSPRSVAQSRRPSEAPDDFAGPAVELEKQRMRRRCGPSGLPEETTHYT</sequence>
<evidence type="ECO:0000313" key="3">
    <source>
        <dbReference type="Proteomes" id="UP001066276"/>
    </source>
</evidence>
<keyword evidence="3" id="KW-1185">Reference proteome</keyword>
<organism evidence="2 3">
    <name type="scientific">Pleurodeles waltl</name>
    <name type="common">Iberian ribbed newt</name>
    <dbReference type="NCBI Taxonomy" id="8319"/>
    <lineage>
        <taxon>Eukaryota</taxon>
        <taxon>Metazoa</taxon>
        <taxon>Chordata</taxon>
        <taxon>Craniata</taxon>
        <taxon>Vertebrata</taxon>
        <taxon>Euteleostomi</taxon>
        <taxon>Amphibia</taxon>
        <taxon>Batrachia</taxon>
        <taxon>Caudata</taxon>
        <taxon>Salamandroidea</taxon>
        <taxon>Salamandridae</taxon>
        <taxon>Pleurodelinae</taxon>
        <taxon>Pleurodeles</taxon>
    </lineage>
</organism>
<accession>A0AAV7VVP7</accession>
<comment type="caution">
    <text evidence="2">The sequence shown here is derived from an EMBL/GenBank/DDBJ whole genome shotgun (WGS) entry which is preliminary data.</text>
</comment>